<evidence type="ECO:0000259" key="2">
    <source>
        <dbReference type="Pfam" id="PF02470"/>
    </source>
</evidence>
<name>A0ABU4VPQ5_9ACTN</name>
<evidence type="ECO:0000256" key="1">
    <source>
        <dbReference type="SAM" id="SignalP"/>
    </source>
</evidence>
<dbReference type="Proteomes" id="UP001277761">
    <property type="component" value="Unassembled WGS sequence"/>
</dbReference>
<dbReference type="Pfam" id="PF02470">
    <property type="entry name" value="MlaD"/>
    <property type="match status" value="1"/>
</dbReference>
<evidence type="ECO:0000313" key="3">
    <source>
        <dbReference type="EMBL" id="MDX8153846.1"/>
    </source>
</evidence>
<gene>
    <name evidence="3" type="ORF">SK069_19770</name>
</gene>
<accession>A0ABU4VPQ5</accession>
<dbReference type="PANTHER" id="PTHR33371">
    <property type="entry name" value="INTERMEMBRANE PHOSPHOLIPID TRANSPORT SYSTEM BINDING PROTEIN MLAD-RELATED"/>
    <property type="match status" value="1"/>
</dbReference>
<dbReference type="EMBL" id="JAXAVX010000022">
    <property type="protein sequence ID" value="MDX8153846.1"/>
    <property type="molecule type" value="Genomic_DNA"/>
</dbReference>
<organism evidence="3 4">
    <name type="scientific">Patulibacter brassicae</name>
    <dbReference type="NCBI Taxonomy" id="1705717"/>
    <lineage>
        <taxon>Bacteria</taxon>
        <taxon>Bacillati</taxon>
        <taxon>Actinomycetota</taxon>
        <taxon>Thermoleophilia</taxon>
        <taxon>Solirubrobacterales</taxon>
        <taxon>Patulibacteraceae</taxon>
        <taxon>Patulibacter</taxon>
    </lineage>
</organism>
<feature type="signal peptide" evidence="1">
    <location>
        <begin position="1"/>
        <end position="34"/>
    </location>
</feature>
<protein>
    <submittedName>
        <fullName evidence="3">MlaD family protein</fullName>
    </submittedName>
</protein>
<dbReference type="InterPro" id="IPR003399">
    <property type="entry name" value="Mce/MlaD"/>
</dbReference>
<evidence type="ECO:0000313" key="4">
    <source>
        <dbReference type="Proteomes" id="UP001277761"/>
    </source>
</evidence>
<comment type="caution">
    <text evidence="3">The sequence shown here is derived from an EMBL/GenBank/DDBJ whole genome shotgun (WGS) entry which is preliminary data.</text>
</comment>
<keyword evidence="1" id="KW-0732">Signal</keyword>
<feature type="domain" description="Mce/MlaD" evidence="2">
    <location>
        <begin position="45"/>
        <end position="122"/>
    </location>
</feature>
<sequence length="504" mass="54436">MTSLRPPIRTGARARLLALLLALAGLVLGLGAVAATGDDGDDDGPYRVRATFHNAFAVVSDVDVRVAGARVGSVEDVDVDERGRAVVVLRIEDPAFQDFRTDAECSILPQSIIGERYVDCRPTQPRSPGSRAPGELRAERFDGEVQRVLPLDRTTQPIDLDLVGNLWQEPQRDRLTLLLSALGGGLAARGKDLDTALRAALPGLRDTNRVLSILRSQTGALRQMVTDGERALRPMADQRERLVGFLRAQADLQEAVGERNAELDENLRMLPATLRQLTPTMHELRDASSAMEPTVARLRRAAPQLRRLLVGLSAFSRTGTSTMKRFGASSDLGRRAIVAGDPIVGQLERLASRAAPVFGVARSLLESMRTTGGSRRLLDYAFYQGMAINGFDDVGHYLRVMSVLTRCSSYAEAPVSGCSTGTVEPGRPQTSRAAVRTASEAVGSQASLIDRLTAATLDGQDADRLLREAPKGLELDRLRRQVADARRAARDPEALGRVLGGGSR</sequence>
<dbReference type="PANTHER" id="PTHR33371:SF4">
    <property type="entry name" value="INTERMEMBRANE PHOSPHOLIPID TRANSPORT SYSTEM BINDING PROTEIN MLAD"/>
    <property type="match status" value="1"/>
</dbReference>
<proteinExistence type="predicted"/>
<reference evidence="3 4" key="1">
    <citation type="submission" date="2023-11" db="EMBL/GenBank/DDBJ databases">
        <authorList>
            <person name="Xu M."/>
            <person name="Jiang T."/>
        </authorList>
    </citation>
    <scope>NUCLEOTIDE SEQUENCE [LARGE SCALE GENOMIC DNA]</scope>
    <source>
        <strain evidence="3 4">SD</strain>
    </source>
</reference>
<dbReference type="InterPro" id="IPR052336">
    <property type="entry name" value="MlaD_Phospholipid_Transporter"/>
</dbReference>
<dbReference type="RefSeq" id="WP_319955995.1">
    <property type="nucleotide sequence ID" value="NZ_JAXAVX010000022.1"/>
</dbReference>
<keyword evidence="4" id="KW-1185">Reference proteome</keyword>
<feature type="chain" id="PRO_5046668447" evidence="1">
    <location>
        <begin position="35"/>
        <end position="504"/>
    </location>
</feature>